<keyword evidence="4" id="KW-1185">Reference proteome</keyword>
<accession>A0ABQ6MLJ8</accession>
<feature type="compositionally biased region" description="Low complexity" evidence="1">
    <location>
        <begin position="80"/>
        <end position="92"/>
    </location>
</feature>
<evidence type="ECO:0000313" key="3">
    <source>
        <dbReference type="EMBL" id="GMI28120.1"/>
    </source>
</evidence>
<keyword evidence="2" id="KW-0732">Signal</keyword>
<name>A0ABQ6MLJ8_9STRA</name>
<gene>
    <name evidence="3" type="ORF">TeGR_g14753</name>
</gene>
<dbReference type="Proteomes" id="UP001165060">
    <property type="component" value="Unassembled WGS sequence"/>
</dbReference>
<evidence type="ECO:0000256" key="2">
    <source>
        <dbReference type="SAM" id="SignalP"/>
    </source>
</evidence>
<protein>
    <submittedName>
        <fullName evidence="3">Uncharacterized protein</fullName>
    </submittedName>
</protein>
<feature type="region of interest" description="Disordered" evidence="1">
    <location>
        <begin position="67"/>
        <end position="92"/>
    </location>
</feature>
<reference evidence="3 4" key="1">
    <citation type="journal article" date="2023" name="Commun. Biol.">
        <title>Genome analysis of Parmales, the sister group of diatoms, reveals the evolutionary specialization of diatoms from phago-mixotrophs to photoautotrophs.</title>
        <authorList>
            <person name="Ban H."/>
            <person name="Sato S."/>
            <person name="Yoshikawa S."/>
            <person name="Yamada K."/>
            <person name="Nakamura Y."/>
            <person name="Ichinomiya M."/>
            <person name="Sato N."/>
            <person name="Blanc-Mathieu R."/>
            <person name="Endo H."/>
            <person name="Kuwata A."/>
            <person name="Ogata H."/>
        </authorList>
    </citation>
    <scope>NUCLEOTIDE SEQUENCE [LARGE SCALE GENOMIC DNA]</scope>
</reference>
<sequence>MLLALLLLLTSAASLSTPSAPTPWELFTTHHAPPPSTAYTGVTRQFSFIGECTSSTPTLLRYEHSELGPTQGPSVRASNTVSTQTTSSPCPTCFDSSSSRTFPLGSLTPSSLSLPPFKAGSVGLVAGPRVLRSGRMAIELALAHEDARARVTFTLAPAWPAGKEEVGLPAGLKLCSASLVTEAARDGFGEEHELDLPPSSPRFLSPVPPYAWHRKWSGSSWTWGPEGGDKGWSIPDLDEADAWHGRPRGDGPGVWNLRLPGILLQCPSLLPLESTGSALDSLFRLAWLATPEKLLRLEAGVLIPESEDDQAVGKPVLASFRCDTLNDMGELDGASLIEREKRGEEGVFFATQ</sequence>
<comment type="caution">
    <text evidence="3">The sequence shown here is derived from an EMBL/GenBank/DDBJ whole genome shotgun (WGS) entry which is preliminary data.</text>
</comment>
<proteinExistence type="predicted"/>
<feature type="chain" id="PRO_5045867435" evidence="2">
    <location>
        <begin position="17"/>
        <end position="352"/>
    </location>
</feature>
<feature type="signal peptide" evidence="2">
    <location>
        <begin position="1"/>
        <end position="16"/>
    </location>
</feature>
<organism evidence="3 4">
    <name type="scientific">Tetraparma gracilis</name>
    <dbReference type="NCBI Taxonomy" id="2962635"/>
    <lineage>
        <taxon>Eukaryota</taxon>
        <taxon>Sar</taxon>
        <taxon>Stramenopiles</taxon>
        <taxon>Ochrophyta</taxon>
        <taxon>Bolidophyceae</taxon>
        <taxon>Parmales</taxon>
        <taxon>Triparmaceae</taxon>
        <taxon>Tetraparma</taxon>
    </lineage>
</organism>
<evidence type="ECO:0000313" key="4">
    <source>
        <dbReference type="Proteomes" id="UP001165060"/>
    </source>
</evidence>
<evidence type="ECO:0000256" key="1">
    <source>
        <dbReference type="SAM" id="MobiDB-lite"/>
    </source>
</evidence>
<dbReference type="EMBL" id="BRYB01002953">
    <property type="protein sequence ID" value="GMI28120.1"/>
    <property type="molecule type" value="Genomic_DNA"/>
</dbReference>